<feature type="signal peptide" evidence="1">
    <location>
        <begin position="1"/>
        <end position="21"/>
    </location>
</feature>
<name>A0ABS8PLD2_9BACT</name>
<evidence type="ECO:0000313" key="3">
    <source>
        <dbReference type="Proteomes" id="UP001199816"/>
    </source>
</evidence>
<dbReference type="EMBL" id="JAJNEC010000004">
    <property type="protein sequence ID" value="MCD2421912.1"/>
    <property type="molecule type" value="Genomic_DNA"/>
</dbReference>
<keyword evidence="1" id="KW-0732">Signal</keyword>
<dbReference type="RefSeq" id="WP_231002817.1">
    <property type="nucleotide sequence ID" value="NZ_JAJNEC010000004.1"/>
</dbReference>
<accession>A0ABS8PLD2</accession>
<evidence type="ECO:0000256" key="1">
    <source>
        <dbReference type="SAM" id="SignalP"/>
    </source>
</evidence>
<sequence>MKKIILPVAVLAMFIFGACNSAGPSKTETTAENKELPDGTAIPFTQATHYFVRNDFKNGQLEDPRITTKAGFDTIFGTATTMGGNGQPTPIDFTKQDAIAVIDSVSDYAVSFENTTLQKDGGYLALSYDKIKGAKQSFSTRPFLLLIIDKKYKQTVIPVIKK</sequence>
<evidence type="ECO:0000313" key="2">
    <source>
        <dbReference type="EMBL" id="MCD2421912.1"/>
    </source>
</evidence>
<comment type="caution">
    <text evidence="2">The sequence shown here is derived from an EMBL/GenBank/DDBJ whole genome shotgun (WGS) entry which is preliminary data.</text>
</comment>
<evidence type="ECO:0008006" key="4">
    <source>
        <dbReference type="Google" id="ProtNLM"/>
    </source>
</evidence>
<protein>
    <recommendedName>
        <fullName evidence="4">Lipoprotein</fullName>
    </recommendedName>
</protein>
<proteinExistence type="predicted"/>
<organism evidence="2 3">
    <name type="scientific">Niabella pedocola</name>
    <dbReference type="NCBI Taxonomy" id="1752077"/>
    <lineage>
        <taxon>Bacteria</taxon>
        <taxon>Pseudomonadati</taxon>
        <taxon>Bacteroidota</taxon>
        <taxon>Chitinophagia</taxon>
        <taxon>Chitinophagales</taxon>
        <taxon>Chitinophagaceae</taxon>
        <taxon>Niabella</taxon>
    </lineage>
</organism>
<dbReference type="Proteomes" id="UP001199816">
    <property type="component" value="Unassembled WGS sequence"/>
</dbReference>
<reference evidence="2 3" key="1">
    <citation type="submission" date="2021-11" db="EMBL/GenBank/DDBJ databases">
        <title>Genomic of Niabella pedocola.</title>
        <authorList>
            <person name="Wu T."/>
        </authorList>
    </citation>
    <scope>NUCLEOTIDE SEQUENCE [LARGE SCALE GENOMIC DNA]</scope>
    <source>
        <strain evidence="2 3">JCM 31011</strain>
    </source>
</reference>
<gene>
    <name evidence="2" type="ORF">LQ567_04005</name>
</gene>
<feature type="chain" id="PRO_5045050883" description="Lipoprotein" evidence="1">
    <location>
        <begin position="22"/>
        <end position="162"/>
    </location>
</feature>
<dbReference type="PROSITE" id="PS51257">
    <property type="entry name" value="PROKAR_LIPOPROTEIN"/>
    <property type="match status" value="1"/>
</dbReference>
<keyword evidence="3" id="KW-1185">Reference proteome</keyword>